<keyword evidence="3" id="KW-0687">Ribonucleoprotein</keyword>
<dbReference type="PROSITE" id="PS00579">
    <property type="entry name" value="RIBOSOMAL_L29"/>
    <property type="match status" value="1"/>
</dbReference>
<dbReference type="GO" id="GO:0006412">
    <property type="term" value="P:translation"/>
    <property type="evidence" value="ECO:0007669"/>
    <property type="project" value="InterPro"/>
</dbReference>
<dbReference type="InterPro" id="IPR001854">
    <property type="entry name" value="Ribosomal_uL29"/>
</dbReference>
<gene>
    <name evidence="6" type="primary">rpmC_16</name>
    <name evidence="6" type="ORF">SDC9_45210</name>
</gene>
<dbReference type="InterPro" id="IPR036049">
    <property type="entry name" value="Ribosomal_uL29_sf"/>
</dbReference>
<comment type="caution">
    <text evidence="6">The sequence shown here is derived from an EMBL/GenBank/DDBJ whole genome shotgun (WGS) entry which is preliminary data.</text>
</comment>
<dbReference type="NCBIfam" id="TIGR00012">
    <property type="entry name" value="L29"/>
    <property type="match status" value="1"/>
</dbReference>
<evidence type="ECO:0000256" key="1">
    <source>
        <dbReference type="ARBA" id="ARBA00009254"/>
    </source>
</evidence>
<accession>A0A644W5Y1</accession>
<evidence type="ECO:0000313" key="6">
    <source>
        <dbReference type="EMBL" id="MPL98998.1"/>
    </source>
</evidence>
<evidence type="ECO:0000256" key="3">
    <source>
        <dbReference type="ARBA" id="ARBA00023274"/>
    </source>
</evidence>
<dbReference type="SUPFAM" id="SSF46561">
    <property type="entry name" value="Ribosomal protein L29 (L29p)"/>
    <property type="match status" value="1"/>
</dbReference>
<evidence type="ECO:0000256" key="2">
    <source>
        <dbReference type="ARBA" id="ARBA00022980"/>
    </source>
</evidence>
<dbReference type="HAMAP" id="MF_00374">
    <property type="entry name" value="Ribosomal_uL29"/>
    <property type="match status" value="1"/>
</dbReference>
<dbReference type="EMBL" id="VSSQ01000640">
    <property type="protein sequence ID" value="MPL98998.1"/>
    <property type="molecule type" value="Genomic_DNA"/>
</dbReference>
<protein>
    <recommendedName>
        <fullName evidence="4">Large ribosomal subunit protein uL29</fullName>
    </recommendedName>
    <alternativeName>
        <fullName evidence="5">50S ribosomal protein L29</fullName>
    </alternativeName>
</protein>
<evidence type="ECO:0000256" key="4">
    <source>
        <dbReference type="ARBA" id="ARBA00035204"/>
    </source>
</evidence>
<keyword evidence="2 6" id="KW-0689">Ribosomal protein</keyword>
<dbReference type="InterPro" id="IPR018254">
    <property type="entry name" value="Ribosomal_uL29_CS"/>
</dbReference>
<name>A0A644W5Y1_9ZZZZ</name>
<dbReference type="PANTHER" id="PTHR10916">
    <property type="entry name" value="60S RIBOSOMAL PROTEIN L35/50S RIBOSOMAL PROTEIN L29"/>
    <property type="match status" value="1"/>
</dbReference>
<dbReference type="AlphaFoldDB" id="A0A644W5Y1"/>
<dbReference type="CDD" id="cd00427">
    <property type="entry name" value="Ribosomal_L29_HIP"/>
    <property type="match status" value="1"/>
</dbReference>
<dbReference type="InterPro" id="IPR050063">
    <property type="entry name" value="Ribosomal_protein_uL29"/>
</dbReference>
<dbReference type="PANTHER" id="PTHR10916:SF0">
    <property type="entry name" value="LARGE RIBOSOMAL SUBUNIT PROTEIN UL29C"/>
    <property type="match status" value="1"/>
</dbReference>
<dbReference type="GO" id="GO:0022625">
    <property type="term" value="C:cytosolic large ribosomal subunit"/>
    <property type="evidence" value="ECO:0007669"/>
    <property type="project" value="TreeGrafter"/>
</dbReference>
<sequence>MNMEAKNLRDLTIEELNEKHRQYKEELFNLRFQNAIGQLQNTSRIKAVKKTIARVLTVVREKQMAGEQSAGRR</sequence>
<comment type="similarity">
    <text evidence="1">Belongs to the universal ribosomal protein uL29 family.</text>
</comment>
<evidence type="ECO:0000256" key="5">
    <source>
        <dbReference type="ARBA" id="ARBA00035476"/>
    </source>
</evidence>
<dbReference type="FunFam" id="1.10.287.310:FF:000001">
    <property type="entry name" value="50S ribosomal protein L29"/>
    <property type="match status" value="1"/>
</dbReference>
<dbReference type="GO" id="GO:0003735">
    <property type="term" value="F:structural constituent of ribosome"/>
    <property type="evidence" value="ECO:0007669"/>
    <property type="project" value="InterPro"/>
</dbReference>
<organism evidence="6">
    <name type="scientific">bioreactor metagenome</name>
    <dbReference type="NCBI Taxonomy" id="1076179"/>
    <lineage>
        <taxon>unclassified sequences</taxon>
        <taxon>metagenomes</taxon>
        <taxon>ecological metagenomes</taxon>
    </lineage>
</organism>
<proteinExistence type="inferred from homology"/>
<dbReference type="Gene3D" id="1.10.287.310">
    <property type="match status" value="1"/>
</dbReference>
<dbReference type="Pfam" id="PF00831">
    <property type="entry name" value="Ribosomal_L29"/>
    <property type="match status" value="1"/>
</dbReference>
<reference evidence="6" key="1">
    <citation type="submission" date="2019-08" db="EMBL/GenBank/DDBJ databases">
        <authorList>
            <person name="Kucharzyk K."/>
            <person name="Murdoch R.W."/>
            <person name="Higgins S."/>
            <person name="Loffler F."/>
        </authorList>
    </citation>
    <scope>NUCLEOTIDE SEQUENCE</scope>
</reference>